<dbReference type="InterPro" id="IPR003148">
    <property type="entry name" value="RCK_N"/>
</dbReference>
<dbReference type="AlphaFoldDB" id="T2JZE5"/>
<dbReference type="InterPro" id="IPR036291">
    <property type="entry name" value="NAD(P)-bd_dom_sf"/>
</dbReference>
<reference evidence="2 3" key="2">
    <citation type="submission" date="2013-09" db="EMBL/GenBank/DDBJ databases">
        <title>Whole genome comparison of six Crocosphaera watsonii strains with differing phenotypes.</title>
        <authorList>
            <person name="Bench S.R."/>
            <person name="Heller P."/>
            <person name="Frank I."/>
            <person name="Arciniega M."/>
            <person name="Shilova I.N."/>
            <person name="Zehr J.P."/>
        </authorList>
    </citation>
    <scope>NUCLEOTIDE SEQUENCE [LARGE SCALE GENOMIC DNA]</scope>
    <source>
        <strain evidence="2 3">WH 0402</strain>
    </source>
</reference>
<gene>
    <name evidence="2" type="ORF">CWATWH0402_1982</name>
</gene>
<sequence length="132" mass="14755">MFGLGRYGGSLIRALQGSDLQVLGVDFNPELVRQWRNKGLLAFYGDAEDPEFAATLPLNQAKWVISTLPGERIGLTLLHTLEYQKYQGKIALTSHTEREMEILKNAGSDLVLLPFRDAAYEAARVLVTDFNE</sequence>
<evidence type="ECO:0000259" key="1">
    <source>
        <dbReference type="Pfam" id="PF02254"/>
    </source>
</evidence>
<dbReference type="SUPFAM" id="SSF51735">
    <property type="entry name" value="NAD(P)-binding Rossmann-fold domains"/>
    <property type="match status" value="1"/>
</dbReference>
<accession>T2JZE5</accession>
<evidence type="ECO:0000313" key="2">
    <source>
        <dbReference type="EMBL" id="CCQ70416.1"/>
    </source>
</evidence>
<dbReference type="RefSeq" id="WP_231599558.1">
    <property type="nucleotide sequence ID" value="NZ_CAQN01001200.1"/>
</dbReference>
<dbReference type="GO" id="GO:0006813">
    <property type="term" value="P:potassium ion transport"/>
    <property type="evidence" value="ECO:0007669"/>
    <property type="project" value="InterPro"/>
</dbReference>
<proteinExistence type="predicted"/>
<evidence type="ECO:0000313" key="3">
    <source>
        <dbReference type="Proteomes" id="UP000018130"/>
    </source>
</evidence>
<name>T2JZE5_CROWT</name>
<dbReference type="EMBL" id="CAQN01001200">
    <property type="protein sequence ID" value="CCQ70416.1"/>
    <property type="molecule type" value="Genomic_DNA"/>
</dbReference>
<comment type="caution">
    <text evidence="2">The sequence shown here is derived from an EMBL/GenBank/DDBJ whole genome shotgun (WGS) entry which is preliminary data.</text>
</comment>
<protein>
    <submittedName>
        <fullName evidence="2">Putative Glutathione-regulated potassium-efflux system protein KefB</fullName>
    </submittedName>
</protein>
<feature type="domain" description="RCK N-terminal" evidence="1">
    <location>
        <begin position="2"/>
        <end position="114"/>
    </location>
</feature>
<reference evidence="2 3" key="1">
    <citation type="submission" date="2013-01" db="EMBL/GenBank/DDBJ databases">
        <authorList>
            <person name="Bench S."/>
        </authorList>
    </citation>
    <scope>NUCLEOTIDE SEQUENCE [LARGE SCALE GENOMIC DNA]</scope>
    <source>
        <strain evidence="2 3">WH 0402</strain>
    </source>
</reference>
<dbReference type="Gene3D" id="3.40.50.720">
    <property type="entry name" value="NAD(P)-binding Rossmann-like Domain"/>
    <property type="match status" value="1"/>
</dbReference>
<dbReference type="Pfam" id="PF02254">
    <property type="entry name" value="TrkA_N"/>
    <property type="match status" value="1"/>
</dbReference>
<dbReference type="Proteomes" id="UP000018130">
    <property type="component" value="Unassembled WGS sequence"/>
</dbReference>
<organism evidence="2 3">
    <name type="scientific">Crocosphaera watsonii WH 0402</name>
    <dbReference type="NCBI Taxonomy" id="1284629"/>
    <lineage>
        <taxon>Bacteria</taxon>
        <taxon>Bacillati</taxon>
        <taxon>Cyanobacteriota</taxon>
        <taxon>Cyanophyceae</taxon>
        <taxon>Oscillatoriophycideae</taxon>
        <taxon>Chroococcales</taxon>
        <taxon>Aphanothecaceae</taxon>
        <taxon>Crocosphaera</taxon>
    </lineage>
</organism>